<dbReference type="OrthoDB" id="3176171at2759"/>
<dbReference type="PANTHER" id="PTHR24115">
    <property type="entry name" value="KINESIN-RELATED"/>
    <property type="match status" value="1"/>
</dbReference>
<name>A0A835HBB0_9MAGN</name>
<evidence type="ECO:0000256" key="9">
    <source>
        <dbReference type="SAM" id="Coils"/>
    </source>
</evidence>
<dbReference type="PANTHER" id="PTHR24115:SF416">
    <property type="entry name" value="KINESIN-LIKE PROTEIN KIN-10A"/>
    <property type="match status" value="1"/>
</dbReference>
<dbReference type="GO" id="GO:0007018">
    <property type="term" value="P:microtubule-based movement"/>
    <property type="evidence" value="ECO:0007669"/>
    <property type="project" value="InterPro"/>
</dbReference>
<comment type="caution">
    <text evidence="12">The sequence shown here is derived from an EMBL/GenBank/DDBJ whole genome shotgun (WGS) entry which is preliminary data.</text>
</comment>
<evidence type="ECO:0000256" key="6">
    <source>
        <dbReference type="ARBA" id="ARBA00061615"/>
    </source>
</evidence>
<comment type="similarity">
    <text evidence="6">Belongs to the TRAFAC class myosin-kinesin ATPase superfamily. Kinesin family. KIN-10 subfamily.</text>
</comment>
<dbReference type="GO" id="GO:0016887">
    <property type="term" value="F:ATP hydrolysis activity"/>
    <property type="evidence" value="ECO:0007669"/>
    <property type="project" value="TreeGrafter"/>
</dbReference>
<evidence type="ECO:0000259" key="11">
    <source>
        <dbReference type="PROSITE" id="PS50067"/>
    </source>
</evidence>
<dbReference type="GO" id="GO:0003777">
    <property type="term" value="F:microtubule motor activity"/>
    <property type="evidence" value="ECO:0007669"/>
    <property type="project" value="InterPro"/>
</dbReference>
<dbReference type="FunFam" id="3.40.850.10:FF:000068">
    <property type="entry name" value="p-loop containing nucleoside triphosphate hydrolase superfamily protein"/>
    <property type="match status" value="1"/>
</dbReference>
<dbReference type="InterPro" id="IPR001752">
    <property type="entry name" value="Kinesin_motor_dom"/>
</dbReference>
<evidence type="ECO:0000256" key="5">
    <source>
        <dbReference type="ARBA" id="ARBA00023175"/>
    </source>
</evidence>
<dbReference type="GO" id="GO:0005524">
    <property type="term" value="F:ATP binding"/>
    <property type="evidence" value="ECO:0007669"/>
    <property type="project" value="UniProtKB-UniRule"/>
</dbReference>
<feature type="binding site" evidence="8">
    <location>
        <begin position="136"/>
        <end position="143"/>
    </location>
    <ligand>
        <name>ATP</name>
        <dbReference type="ChEBI" id="CHEBI:30616"/>
    </ligand>
</feature>
<dbReference type="InterPro" id="IPR036961">
    <property type="entry name" value="Kinesin_motor_dom_sf"/>
</dbReference>
<keyword evidence="4 9" id="KW-0175">Coiled coil</keyword>
<evidence type="ECO:0000256" key="2">
    <source>
        <dbReference type="ARBA" id="ARBA00022741"/>
    </source>
</evidence>
<evidence type="ECO:0000256" key="3">
    <source>
        <dbReference type="ARBA" id="ARBA00022840"/>
    </source>
</evidence>
<keyword evidence="3 8" id="KW-0067">ATP-binding</keyword>
<dbReference type="GO" id="GO:0005874">
    <property type="term" value="C:microtubule"/>
    <property type="evidence" value="ECO:0007669"/>
    <property type="project" value="UniProtKB-KW"/>
</dbReference>
<evidence type="ECO:0000256" key="7">
    <source>
        <dbReference type="ARBA" id="ARBA00073419"/>
    </source>
</evidence>
<evidence type="ECO:0000256" key="1">
    <source>
        <dbReference type="ARBA" id="ARBA00022701"/>
    </source>
</evidence>
<reference evidence="12 13" key="1">
    <citation type="submission" date="2020-10" db="EMBL/GenBank/DDBJ databases">
        <title>The Coptis chinensis genome and diversification of protoberbering-type alkaloids.</title>
        <authorList>
            <person name="Wang B."/>
            <person name="Shu S."/>
            <person name="Song C."/>
            <person name="Liu Y."/>
        </authorList>
    </citation>
    <scope>NUCLEOTIDE SEQUENCE [LARGE SCALE GENOMIC DNA]</scope>
    <source>
        <strain evidence="12">HL-2020</strain>
        <tissue evidence="12">Leaf</tissue>
    </source>
</reference>
<feature type="coiled-coil region" evidence="9">
    <location>
        <begin position="420"/>
        <end position="531"/>
    </location>
</feature>
<feature type="compositionally biased region" description="Low complexity" evidence="10">
    <location>
        <begin position="1"/>
        <end position="21"/>
    </location>
</feature>
<dbReference type="PROSITE" id="PS50067">
    <property type="entry name" value="KINESIN_MOTOR_2"/>
    <property type="match status" value="1"/>
</dbReference>
<dbReference type="Proteomes" id="UP000631114">
    <property type="component" value="Unassembled WGS sequence"/>
</dbReference>
<protein>
    <recommendedName>
        <fullName evidence="7">Kinesin-like protein KIN-10A</fullName>
    </recommendedName>
</protein>
<gene>
    <name evidence="12" type="ORF">IFM89_005361</name>
</gene>
<sequence>MAPTQTPTTTPKSLHSTTTPSRTPQSKHRLHFNSAKSTHPSPNPALKETALTEHPVEVVGRIRDYPDQKEKPISALNISSDRCSIRVRTEIGYRDFSLDGVSVSRDEDLDMFYEKFIKSRISGVKLGEKCTIMMYGPTGSGKSHTMFGCVKQPGIVYRALKDILGDENEMDGVHIGLGSFVQVSVLEIYNEEIYDLLSNNSGGGLGFGWPKGNASKVRLEVMGKKAKNATFISGNEAGKISREVAKVEKRRIVKSTLCNDRSSRSHCMIILDVPTVGGRLMLVDMAGSENIEQAGQVGFEAKMQTAKINQGNIALKRVVESIANGDSHVPFRDSKLTMLLQDSFEDDKSKILMILCASPDPKEMHKTISTLEYGAKAKCIVRGGHTPNKDKIGSEDGSSVILGSRIAAMDQFIIKLQMENRHREKERNEAHKELMKKEEEVAALRAKLELMERRKPVESEEEINLKVKEREKILKLELEKKLQECQKMADEFVEMGKRRMEEKILQQQKELELLRRRLEELETELQQSRDKTGHDKVREVEGSGFAKRLLELYADADQGMEKSMDLDMGDQQPLVVHEVKQVDKGVSQHKTYGSLDGLSHHLTDTEVEEDGDMIAPKFTEKVYLSTVFEEDEEGQDKDDAEDIEVKKEVVEESSVHFSRKIADAGAHLNINKDSVVSPQNIQIRKPYTGSIERPDYCSVGKLEQSGVGLGLMDNLESTKDPASVRKTRIQNIFQLCGGHRELAQHIRIPTPCKTKAEFTDVRSSPTTVPNEESVVKILSKENSPLQTAPVPEFGHNYRVLSDVTINNAGETPSSGMEPFAPLKFSNEQNLVESQLKKGRISFETVEDMKENSMPEEEMITASVQVFVKWEPSKECPGEFITKLKVVKDCTLADLRKLIEINLDEDTIKQGFSFLMLGDPPGAPVIKEKEATVQASKLPICNNQMNYHLACLRPLKIIQRPNNLPFSSLENKLQVSSKLPSAFKQHVDSFSPKLGQCLSPSRCISTVLR</sequence>
<evidence type="ECO:0000256" key="10">
    <source>
        <dbReference type="SAM" id="MobiDB-lite"/>
    </source>
</evidence>
<evidence type="ECO:0000313" key="12">
    <source>
        <dbReference type="EMBL" id="KAF9595875.1"/>
    </source>
</evidence>
<feature type="region of interest" description="Disordered" evidence="10">
    <location>
        <begin position="1"/>
        <end position="47"/>
    </location>
</feature>
<dbReference type="Pfam" id="PF00225">
    <property type="entry name" value="Kinesin"/>
    <property type="match status" value="1"/>
</dbReference>
<dbReference type="GO" id="GO:0008017">
    <property type="term" value="F:microtubule binding"/>
    <property type="evidence" value="ECO:0007669"/>
    <property type="project" value="InterPro"/>
</dbReference>
<keyword evidence="2 8" id="KW-0547">Nucleotide-binding</keyword>
<dbReference type="InterPro" id="IPR027417">
    <property type="entry name" value="P-loop_NTPase"/>
</dbReference>
<evidence type="ECO:0000256" key="8">
    <source>
        <dbReference type="PROSITE-ProRule" id="PRU00283"/>
    </source>
</evidence>
<keyword evidence="13" id="KW-1185">Reference proteome</keyword>
<dbReference type="InterPro" id="IPR027640">
    <property type="entry name" value="Kinesin-like_fam"/>
</dbReference>
<dbReference type="Gene3D" id="3.40.850.10">
    <property type="entry name" value="Kinesin motor domain"/>
    <property type="match status" value="1"/>
</dbReference>
<accession>A0A835HBB0</accession>
<dbReference type="GO" id="GO:0005871">
    <property type="term" value="C:kinesin complex"/>
    <property type="evidence" value="ECO:0007669"/>
    <property type="project" value="TreeGrafter"/>
</dbReference>
<dbReference type="SMART" id="SM00129">
    <property type="entry name" value="KISc"/>
    <property type="match status" value="1"/>
</dbReference>
<evidence type="ECO:0000256" key="4">
    <source>
        <dbReference type="ARBA" id="ARBA00023054"/>
    </source>
</evidence>
<evidence type="ECO:0000313" key="13">
    <source>
        <dbReference type="Proteomes" id="UP000631114"/>
    </source>
</evidence>
<proteinExistence type="inferred from homology"/>
<dbReference type="AlphaFoldDB" id="A0A835HBB0"/>
<dbReference type="SUPFAM" id="SSF52540">
    <property type="entry name" value="P-loop containing nucleoside triphosphate hydrolases"/>
    <property type="match status" value="1"/>
</dbReference>
<dbReference type="EMBL" id="JADFTS010000007">
    <property type="protein sequence ID" value="KAF9595875.1"/>
    <property type="molecule type" value="Genomic_DNA"/>
</dbReference>
<organism evidence="12 13">
    <name type="scientific">Coptis chinensis</name>
    <dbReference type="NCBI Taxonomy" id="261450"/>
    <lineage>
        <taxon>Eukaryota</taxon>
        <taxon>Viridiplantae</taxon>
        <taxon>Streptophyta</taxon>
        <taxon>Embryophyta</taxon>
        <taxon>Tracheophyta</taxon>
        <taxon>Spermatophyta</taxon>
        <taxon>Magnoliopsida</taxon>
        <taxon>Ranunculales</taxon>
        <taxon>Ranunculaceae</taxon>
        <taxon>Coptidoideae</taxon>
        <taxon>Coptis</taxon>
    </lineage>
</organism>
<feature type="domain" description="Kinesin motor" evidence="11">
    <location>
        <begin position="55"/>
        <end position="380"/>
    </location>
</feature>
<dbReference type="PRINTS" id="PR00380">
    <property type="entry name" value="KINESINHEAVY"/>
</dbReference>
<keyword evidence="5 8" id="KW-0505">Motor protein</keyword>
<keyword evidence="1" id="KW-0493">Microtubule</keyword>